<feature type="compositionally biased region" description="Basic and acidic residues" evidence="1">
    <location>
        <begin position="1"/>
        <end position="17"/>
    </location>
</feature>
<dbReference type="AlphaFoldDB" id="A0A8H3QKM1"/>
<accession>A0A8H3QKM1</accession>
<evidence type="ECO:0000313" key="3">
    <source>
        <dbReference type="Proteomes" id="UP000615446"/>
    </source>
</evidence>
<proteinExistence type="predicted"/>
<sequence length="141" mass="16233">MLKVPDEHNLDSEVEEKADNDENENLNSKKSSAWNYFKLQISEFERNGVNEFDTIRENIDAFMAQIPGKIVLTADMWTSDLTLHLTWNEIKRVNQFESKSKGGRVPGWYTLFLVDQLTVNPITLENTGGMRMGRNLVPNNQ</sequence>
<feature type="region of interest" description="Disordered" evidence="1">
    <location>
        <begin position="1"/>
        <end position="27"/>
    </location>
</feature>
<dbReference type="EMBL" id="BLAL01000063">
    <property type="protein sequence ID" value="GES82866.1"/>
    <property type="molecule type" value="Genomic_DNA"/>
</dbReference>
<gene>
    <name evidence="2" type="ORF">RCL2_001004900</name>
</gene>
<evidence type="ECO:0000313" key="2">
    <source>
        <dbReference type="EMBL" id="GES82866.1"/>
    </source>
</evidence>
<comment type="caution">
    <text evidence="2">The sequence shown here is derived from an EMBL/GenBank/DDBJ whole genome shotgun (WGS) entry which is preliminary data.</text>
</comment>
<reference evidence="2" key="1">
    <citation type="submission" date="2019-10" db="EMBL/GenBank/DDBJ databases">
        <title>Conservation and host-specific expression of non-tandemly repeated heterogenous ribosome RNA gene in arbuscular mycorrhizal fungi.</title>
        <authorList>
            <person name="Maeda T."/>
            <person name="Kobayashi Y."/>
            <person name="Nakagawa T."/>
            <person name="Ezawa T."/>
            <person name="Yamaguchi K."/>
            <person name="Bino T."/>
            <person name="Nishimoto Y."/>
            <person name="Shigenobu S."/>
            <person name="Kawaguchi M."/>
        </authorList>
    </citation>
    <scope>NUCLEOTIDE SEQUENCE</scope>
    <source>
        <strain evidence="2">HR1</strain>
    </source>
</reference>
<protein>
    <submittedName>
        <fullName evidence="2">Uncharacterized protein</fullName>
    </submittedName>
</protein>
<organism evidence="2 3">
    <name type="scientific">Rhizophagus clarus</name>
    <dbReference type="NCBI Taxonomy" id="94130"/>
    <lineage>
        <taxon>Eukaryota</taxon>
        <taxon>Fungi</taxon>
        <taxon>Fungi incertae sedis</taxon>
        <taxon>Mucoromycota</taxon>
        <taxon>Glomeromycotina</taxon>
        <taxon>Glomeromycetes</taxon>
        <taxon>Glomerales</taxon>
        <taxon>Glomeraceae</taxon>
        <taxon>Rhizophagus</taxon>
    </lineage>
</organism>
<evidence type="ECO:0000256" key="1">
    <source>
        <dbReference type="SAM" id="MobiDB-lite"/>
    </source>
</evidence>
<dbReference type="Proteomes" id="UP000615446">
    <property type="component" value="Unassembled WGS sequence"/>
</dbReference>
<name>A0A8H3QKM1_9GLOM</name>